<dbReference type="PROSITE" id="PS50088">
    <property type="entry name" value="ANK_REPEAT"/>
    <property type="match status" value="1"/>
</dbReference>
<dbReference type="PROSITE" id="PS50190">
    <property type="entry name" value="SEC7"/>
    <property type="match status" value="1"/>
</dbReference>
<dbReference type="InterPro" id="IPR036770">
    <property type="entry name" value="Ankyrin_rpt-contain_sf"/>
</dbReference>
<dbReference type="Gene3D" id="1.25.40.20">
    <property type="entry name" value="Ankyrin repeat-containing domain"/>
    <property type="match status" value="1"/>
</dbReference>
<organism evidence="5 6">
    <name type="scientific">Effrenium voratum</name>
    <dbReference type="NCBI Taxonomy" id="2562239"/>
    <lineage>
        <taxon>Eukaryota</taxon>
        <taxon>Sar</taxon>
        <taxon>Alveolata</taxon>
        <taxon>Dinophyceae</taxon>
        <taxon>Suessiales</taxon>
        <taxon>Symbiodiniaceae</taxon>
        <taxon>Effrenium</taxon>
    </lineage>
</organism>
<gene>
    <name evidence="5" type="ORF">EVOR1521_LOCUS23076</name>
</gene>
<dbReference type="SMART" id="SM00248">
    <property type="entry name" value="ANK"/>
    <property type="match status" value="2"/>
</dbReference>
<dbReference type="Gene3D" id="1.10.1000.11">
    <property type="entry name" value="Arf Nucleotide-binding Site Opener,domain 2"/>
    <property type="match status" value="1"/>
</dbReference>
<dbReference type="GO" id="GO:0005085">
    <property type="term" value="F:guanyl-nucleotide exchange factor activity"/>
    <property type="evidence" value="ECO:0007669"/>
    <property type="project" value="InterPro"/>
</dbReference>
<evidence type="ECO:0000256" key="2">
    <source>
        <dbReference type="ARBA" id="ARBA00023043"/>
    </source>
</evidence>
<dbReference type="PANTHER" id="PTHR24173:SF83">
    <property type="entry name" value="SOCS BOX DOMAIN-CONTAINING PROTEIN"/>
    <property type="match status" value="1"/>
</dbReference>
<dbReference type="InterPro" id="IPR023394">
    <property type="entry name" value="Sec7_C_sf"/>
</dbReference>
<dbReference type="PROSITE" id="PS50297">
    <property type="entry name" value="ANK_REP_REGION"/>
    <property type="match status" value="1"/>
</dbReference>
<evidence type="ECO:0000313" key="6">
    <source>
        <dbReference type="Proteomes" id="UP001178507"/>
    </source>
</evidence>
<dbReference type="InterPro" id="IPR002110">
    <property type="entry name" value="Ankyrin_rpt"/>
</dbReference>
<dbReference type="EMBL" id="CAUJNA010003340">
    <property type="protein sequence ID" value="CAJ1399565.1"/>
    <property type="molecule type" value="Genomic_DNA"/>
</dbReference>
<keyword evidence="6" id="KW-1185">Reference proteome</keyword>
<dbReference type="Pfam" id="PF01369">
    <property type="entry name" value="Sec7"/>
    <property type="match status" value="1"/>
</dbReference>
<dbReference type="InterPro" id="IPR035999">
    <property type="entry name" value="Sec7_dom_sf"/>
</dbReference>
<dbReference type="GO" id="GO:0032012">
    <property type="term" value="P:regulation of ARF protein signal transduction"/>
    <property type="evidence" value="ECO:0007669"/>
    <property type="project" value="InterPro"/>
</dbReference>
<dbReference type="Proteomes" id="UP001178507">
    <property type="component" value="Unassembled WGS sequence"/>
</dbReference>
<evidence type="ECO:0000256" key="1">
    <source>
        <dbReference type="ARBA" id="ARBA00022737"/>
    </source>
</evidence>
<evidence type="ECO:0000256" key="3">
    <source>
        <dbReference type="PROSITE-ProRule" id="PRU00023"/>
    </source>
</evidence>
<dbReference type="PANTHER" id="PTHR24173">
    <property type="entry name" value="ANKYRIN REPEAT CONTAINING"/>
    <property type="match status" value="1"/>
</dbReference>
<comment type="caution">
    <text evidence="5">The sequence shown here is derived from an EMBL/GenBank/DDBJ whole genome shotgun (WGS) entry which is preliminary data.</text>
</comment>
<dbReference type="Pfam" id="PF12796">
    <property type="entry name" value="Ank_2"/>
    <property type="match status" value="1"/>
</dbReference>
<keyword evidence="1" id="KW-0677">Repeat</keyword>
<dbReference type="SMART" id="SM00222">
    <property type="entry name" value="Sec7"/>
    <property type="match status" value="1"/>
</dbReference>
<proteinExistence type="predicted"/>
<dbReference type="AlphaFoldDB" id="A0AA36J4Q1"/>
<keyword evidence="2 3" id="KW-0040">ANK repeat</keyword>
<evidence type="ECO:0000313" key="5">
    <source>
        <dbReference type="EMBL" id="CAJ1399565.1"/>
    </source>
</evidence>
<dbReference type="SUPFAM" id="SSF48425">
    <property type="entry name" value="Sec7 domain"/>
    <property type="match status" value="1"/>
</dbReference>
<protein>
    <recommendedName>
        <fullName evidence="4">SEC7 domain-containing protein</fullName>
    </recommendedName>
</protein>
<feature type="repeat" description="ANK" evidence="3">
    <location>
        <begin position="111"/>
        <end position="136"/>
    </location>
</feature>
<dbReference type="SUPFAM" id="SSF48403">
    <property type="entry name" value="Ankyrin repeat"/>
    <property type="match status" value="1"/>
</dbReference>
<reference evidence="5" key="1">
    <citation type="submission" date="2023-08" db="EMBL/GenBank/DDBJ databases">
        <authorList>
            <person name="Chen Y."/>
            <person name="Shah S."/>
            <person name="Dougan E. K."/>
            <person name="Thang M."/>
            <person name="Chan C."/>
        </authorList>
    </citation>
    <scope>NUCLEOTIDE SEQUENCE</scope>
</reference>
<name>A0AA36J4Q1_9DINO</name>
<sequence length="637" mass="69782">MGSSVGSCSEEKCRLVDCKPEKEIQVLEPAGAVFAATLTGLNEVDKDFLLFSGRGHLAAVRWLLTFGADPCARDSNCTTGLHAACRIGSLSLVRVFLENPSWRLLDAADAAGWTPLHVAAFMGRQSVAQVLVEAGAFGAVHSKTGQSPAELCTDLGTRKLLLRYTEDARPLAVPKLQLQRLSVALPATEFPGPLAGPPEAVESFETPRSIPRGNSEIRYEPFFIPRAAVFDDLERSETLLLLCERLSWRLFDQHAGRGLAFIVASGVTRDYPMDLIAFLRTRQFSPQQLGWFLSEDFSLAKILRMEFLNSVRLVDTGVISALCIALMGLQIPMDLQRLDRLMWSLAEVWWRQHVRAQRAGLLQSYACAGEYGGAALWSEVASMDDLHELFFSTVLLHWNLHAPVPRSQHLTLSAWVDMHRVGGRQIVSEDVLAPIYQAMAKKMLQPLQLIGAPGGLQSMSSSLCADLASLEGWASALGDGLDPEDVQMFASLEETIGILCEGTFSARNHLTPPIGRALQVIAPIVGPMPEKENAVWLSLCGPLLLLASGPSQCPFAFLQMRKVQLADVDPGRALFSLQSAELEARLNVILLLPDGRWHVSSMEKLVLQLREPSELKNWVLSFPQPGGPSSKGRLLPI</sequence>
<feature type="domain" description="SEC7" evidence="4">
    <location>
        <begin position="228"/>
        <end position="442"/>
    </location>
</feature>
<evidence type="ECO:0000259" key="4">
    <source>
        <dbReference type="PROSITE" id="PS50190"/>
    </source>
</evidence>
<dbReference type="InterPro" id="IPR000904">
    <property type="entry name" value="Sec7_dom"/>
</dbReference>
<accession>A0AA36J4Q1</accession>